<dbReference type="SUPFAM" id="SSF51735">
    <property type="entry name" value="NAD(P)-binding Rossmann-fold domains"/>
    <property type="match status" value="1"/>
</dbReference>
<evidence type="ECO:0000259" key="2">
    <source>
        <dbReference type="Pfam" id="PF08240"/>
    </source>
</evidence>
<feature type="domain" description="Alcohol dehydrogenase-like N-terminal" evidence="2">
    <location>
        <begin position="23"/>
        <end position="131"/>
    </location>
</feature>
<evidence type="ECO:0000313" key="3">
    <source>
        <dbReference type="EMBL" id="PSR24540.1"/>
    </source>
</evidence>
<dbReference type="PANTHER" id="PTHR43401">
    <property type="entry name" value="L-THREONINE 3-DEHYDROGENASE"/>
    <property type="match status" value="1"/>
</dbReference>
<dbReference type="SUPFAM" id="SSF50129">
    <property type="entry name" value="GroES-like"/>
    <property type="match status" value="1"/>
</dbReference>
<keyword evidence="1" id="KW-0560">Oxidoreductase</keyword>
<dbReference type="InterPro" id="IPR050129">
    <property type="entry name" value="Zn_alcohol_dh"/>
</dbReference>
<accession>A0A2T2WQN8</accession>
<dbReference type="Gene3D" id="3.40.50.720">
    <property type="entry name" value="NAD(P)-binding Rossmann-like Domain"/>
    <property type="match status" value="1"/>
</dbReference>
<proteinExistence type="predicted"/>
<comment type="caution">
    <text evidence="3">The sequence shown here is derived from an EMBL/GenBank/DDBJ whole genome shotgun (WGS) entry which is preliminary data.</text>
</comment>
<gene>
    <name evidence="3" type="ORF">C7B43_18740</name>
</gene>
<dbReference type="GO" id="GO:0016491">
    <property type="term" value="F:oxidoreductase activity"/>
    <property type="evidence" value="ECO:0007669"/>
    <property type="project" value="UniProtKB-KW"/>
</dbReference>
<dbReference type="InterPro" id="IPR013154">
    <property type="entry name" value="ADH-like_N"/>
</dbReference>
<reference evidence="3 4" key="1">
    <citation type="journal article" date="2014" name="BMC Genomics">
        <title>Comparison of environmental and isolate Sulfobacillus genomes reveals diverse carbon, sulfur, nitrogen, and hydrogen metabolisms.</title>
        <authorList>
            <person name="Justice N.B."/>
            <person name="Norman A."/>
            <person name="Brown C.T."/>
            <person name="Singh A."/>
            <person name="Thomas B.C."/>
            <person name="Banfield J.F."/>
        </authorList>
    </citation>
    <scope>NUCLEOTIDE SEQUENCE [LARGE SCALE GENOMIC DNA]</scope>
    <source>
        <strain evidence="3">AMDSBA1</strain>
    </source>
</reference>
<dbReference type="AlphaFoldDB" id="A0A2T2WQN8"/>
<name>A0A2T2WQN8_9FIRM</name>
<protein>
    <recommendedName>
        <fullName evidence="2">Alcohol dehydrogenase-like N-terminal domain-containing protein</fullName>
    </recommendedName>
</protein>
<sequence length="338" mass="37157">MKGLQIQGVNQVSVVDLPAEPIGEGMVRVAIHAVGLCGTDFALIEGTLGLNVWPVVPGHEVIGRVTESRSSRFHVGDPVILDPLVSCGTCNACRLGRPQWCEHVGVIGVVRDGGAREEMVLPDSQWVPWPKKLPLEDGVLSEPLHVVETILPLIGSEQPSRILVIGNGALGLMILHVLKHYWPDLDIRTYDVIAERWHRALRIGGKPWNPNDKEPMNVVIDGVGTNSSLKMAASSVGNGGHIIVYGVPKPGNVVPNADLLFRKNVRMSFSRLYTHEFRYPAQWLANDVVTSTDIVSDRLSLDEAAAFLREKRWKSPSRWGKAIITIARNPIQDEGEQQ</sequence>
<dbReference type="InterPro" id="IPR011032">
    <property type="entry name" value="GroES-like_sf"/>
</dbReference>
<dbReference type="Pfam" id="PF08240">
    <property type="entry name" value="ADH_N"/>
    <property type="match status" value="1"/>
</dbReference>
<evidence type="ECO:0000256" key="1">
    <source>
        <dbReference type="ARBA" id="ARBA00023002"/>
    </source>
</evidence>
<dbReference type="InterPro" id="IPR036291">
    <property type="entry name" value="NAD(P)-bd_dom_sf"/>
</dbReference>
<organism evidence="3 4">
    <name type="scientific">Sulfobacillus benefaciens</name>
    <dbReference type="NCBI Taxonomy" id="453960"/>
    <lineage>
        <taxon>Bacteria</taxon>
        <taxon>Bacillati</taxon>
        <taxon>Bacillota</taxon>
        <taxon>Clostridia</taxon>
        <taxon>Eubacteriales</taxon>
        <taxon>Clostridiales Family XVII. Incertae Sedis</taxon>
        <taxon>Sulfobacillus</taxon>
    </lineage>
</organism>
<dbReference type="Gene3D" id="3.90.180.10">
    <property type="entry name" value="Medium-chain alcohol dehydrogenases, catalytic domain"/>
    <property type="match status" value="1"/>
</dbReference>
<dbReference type="Proteomes" id="UP000242699">
    <property type="component" value="Unassembled WGS sequence"/>
</dbReference>
<evidence type="ECO:0000313" key="4">
    <source>
        <dbReference type="Proteomes" id="UP000242699"/>
    </source>
</evidence>
<dbReference type="EMBL" id="PXYT01000074">
    <property type="protein sequence ID" value="PSR24540.1"/>
    <property type="molecule type" value="Genomic_DNA"/>
</dbReference>
<dbReference type="PANTHER" id="PTHR43401:SF2">
    <property type="entry name" value="L-THREONINE 3-DEHYDROGENASE"/>
    <property type="match status" value="1"/>
</dbReference>